<dbReference type="EMBL" id="JACHBI010000019">
    <property type="protein sequence ID" value="MBB5577339.1"/>
    <property type="molecule type" value="Genomic_DNA"/>
</dbReference>
<feature type="domain" description="Peptidase M24" evidence="1">
    <location>
        <begin position="194"/>
        <end position="421"/>
    </location>
</feature>
<organism evidence="2 3">
    <name type="scientific">Rhizobium paranaense</name>
    <dbReference type="NCBI Taxonomy" id="1650438"/>
    <lineage>
        <taxon>Bacteria</taxon>
        <taxon>Pseudomonadati</taxon>
        <taxon>Pseudomonadota</taxon>
        <taxon>Alphaproteobacteria</taxon>
        <taxon>Hyphomicrobiales</taxon>
        <taxon>Rhizobiaceae</taxon>
        <taxon>Rhizobium/Agrobacterium group</taxon>
        <taxon>Rhizobium</taxon>
    </lineage>
</organism>
<accession>A0A7W9D4C5</accession>
<dbReference type="AlphaFoldDB" id="A0A7W9D4C5"/>
<dbReference type="SUPFAM" id="SSF55920">
    <property type="entry name" value="Creatinase/aminopeptidase"/>
    <property type="match status" value="1"/>
</dbReference>
<dbReference type="InterPro" id="IPR000994">
    <property type="entry name" value="Pept_M24"/>
</dbReference>
<keyword evidence="2" id="KW-0378">Hydrolase</keyword>
<comment type="caution">
    <text evidence="2">The sequence shown here is derived from an EMBL/GenBank/DDBJ whole genome shotgun (WGS) entry which is preliminary data.</text>
</comment>
<dbReference type="Proteomes" id="UP000549882">
    <property type="component" value="Unassembled WGS sequence"/>
</dbReference>
<keyword evidence="2" id="KW-0645">Protease</keyword>
<keyword evidence="3" id="KW-1185">Reference proteome</keyword>
<dbReference type="PANTHER" id="PTHR46112">
    <property type="entry name" value="AMINOPEPTIDASE"/>
    <property type="match status" value="1"/>
</dbReference>
<dbReference type="InterPro" id="IPR050659">
    <property type="entry name" value="Peptidase_M24B"/>
</dbReference>
<dbReference type="Gene3D" id="3.90.230.10">
    <property type="entry name" value="Creatinase/methionine aminopeptidase superfamily"/>
    <property type="match status" value="1"/>
</dbReference>
<protein>
    <submittedName>
        <fullName evidence="2">Xaa-Pro aminopeptidase</fullName>
    </submittedName>
</protein>
<dbReference type="Pfam" id="PF00557">
    <property type="entry name" value="Peptidase_M24"/>
    <property type="match status" value="1"/>
</dbReference>
<dbReference type="GO" id="GO:0004177">
    <property type="term" value="F:aminopeptidase activity"/>
    <property type="evidence" value="ECO:0007669"/>
    <property type="project" value="UniProtKB-KW"/>
</dbReference>
<evidence type="ECO:0000259" key="1">
    <source>
        <dbReference type="Pfam" id="PF00557"/>
    </source>
</evidence>
<dbReference type="InterPro" id="IPR029149">
    <property type="entry name" value="Creatin/AminoP/Spt16_N"/>
</dbReference>
<name>A0A7W9D4C5_9HYPH</name>
<reference evidence="2 3" key="1">
    <citation type="submission" date="2020-08" db="EMBL/GenBank/DDBJ databases">
        <title>Genomic Encyclopedia of Type Strains, Phase IV (KMG-V): Genome sequencing to study the core and pangenomes of soil and plant-associated prokaryotes.</title>
        <authorList>
            <person name="Whitman W."/>
        </authorList>
    </citation>
    <scope>NUCLEOTIDE SEQUENCE [LARGE SCALE GENOMIC DNA]</scope>
    <source>
        <strain evidence="2 3">SEMIA 4064</strain>
    </source>
</reference>
<evidence type="ECO:0000313" key="3">
    <source>
        <dbReference type="Proteomes" id="UP000549882"/>
    </source>
</evidence>
<dbReference type="RefSeq" id="WP_183940657.1">
    <property type="nucleotide sequence ID" value="NZ_JACHBI010000019.1"/>
</dbReference>
<sequence length="439" mass="48339">MTMPAFKPTARPIPSNAVPTSELKKFVPHLSIAERDRRWSRTRSRMMFAELDALVFLGNDIYFGMGMANLRYMFQLDAQLGGDALFPATSDPVVWTGIIHMNRPFNAFASMQDWVGDVRGRAGLGAIVEEIRARGLEQGRIGIVGFSSTIQRTPTLLHREVEGLKTLLPGATFVEASWLIEELRVVKSEEEIEMLRGAGRIARKAVDALIETARPGVPEAVVYAEMIKAQIANGAEPNIFNLWASGPVDHPEDELWHLLHGSDQPIAPTMRPLETGDIIISELHTKYGGYRCHTEYTVYLGKQAPKELLRIWDVAVECLHASKAALTTGRTIGEAVAMIRKPAERAGLDWVELGFHAMGTASPEHPSVVYPGGFGVNAVNGAHVSEMELQEGMAFGNNINLHDANWKVDVGVMLADFMVVRDKEAELLVNTPLELAQIA</sequence>
<keyword evidence="2" id="KW-0031">Aminopeptidase</keyword>
<dbReference type="PANTHER" id="PTHR46112:SF2">
    <property type="entry name" value="XAA-PRO AMINOPEPTIDASE P-RELATED"/>
    <property type="match status" value="1"/>
</dbReference>
<gene>
    <name evidence="2" type="ORF">GGD50_005991</name>
</gene>
<proteinExistence type="predicted"/>
<dbReference type="InterPro" id="IPR036005">
    <property type="entry name" value="Creatinase/aminopeptidase-like"/>
</dbReference>
<evidence type="ECO:0000313" key="2">
    <source>
        <dbReference type="EMBL" id="MBB5577339.1"/>
    </source>
</evidence>
<dbReference type="SUPFAM" id="SSF53092">
    <property type="entry name" value="Creatinase/prolidase N-terminal domain"/>
    <property type="match status" value="1"/>
</dbReference>
<dbReference type="Gene3D" id="3.40.350.10">
    <property type="entry name" value="Creatinase/prolidase N-terminal domain"/>
    <property type="match status" value="1"/>
</dbReference>
<dbReference type="CDD" id="cd01066">
    <property type="entry name" value="APP_MetAP"/>
    <property type="match status" value="1"/>
</dbReference>